<dbReference type="Pfam" id="PF25227">
    <property type="entry name" value="DUF7845"/>
    <property type="match status" value="1"/>
</dbReference>
<feature type="region of interest" description="Disordered" evidence="1">
    <location>
        <begin position="100"/>
        <end position="126"/>
    </location>
</feature>
<sequence>MNAELIEPAWHEVAVNLIFGDDGHCCSHGLEPFYAAERIVRNNGGSKRGRCQVNGHTVSLQLYYQDSGIGSLNHPSTDLDTIREFRISWEIVDEDDDVGERSGNIHIAPRTPKMTDTNGDSISTPPDLTGVNCTVKGSNFPLEEYDALLHRATSALGFNERYFSPDRIHQEYSNIQDAARYVRLIRNETGTIHAVDGVIARISNLLASDRSGYRKHVADDTEAPGYYHTATIGPKRASELVDQHHLPKEIKHYLPRESDSLDPENPVYHPKLEASLQVSRVDGPVQWSERSRVARELDEVLLNVLRWEDFPVTDDELEAGDRDGGDPPGGRGPFVEDEYFGAETSRRQRRLLDDPTPELQDQQESLVMKHLAGGFEDSDADVLDALVTDGGEVSPQDIAEQKDWHVETIYKAVDRLEDIIDHSYGELSLRSHHIAEKVCEYVQSARRSAVDAAETLARSLEHEVGLELANDALVEWVDRFGVDVEDRRDAQLALRFGRVEMTREEFSVALTTGLHQWMQAGWKRERFLEAEVEVRLDGGRYQMRAYDLMG</sequence>
<dbReference type="InterPro" id="IPR057167">
    <property type="entry name" value="DUF7845"/>
</dbReference>
<accession>A0A1U7EZL9</accession>
<name>A0A1U7EZL9_NATPD</name>
<dbReference type="EMBL" id="CR936257">
    <property type="protein sequence ID" value="CAI50757.1"/>
    <property type="molecule type" value="Genomic_DNA"/>
</dbReference>
<evidence type="ECO:0000313" key="3">
    <source>
        <dbReference type="EMBL" id="CAI50757.1"/>
    </source>
</evidence>
<dbReference type="HOGENOM" id="CLU_027321_0_0_2"/>
<dbReference type="RefSeq" id="WP_011324366.1">
    <property type="nucleotide sequence ID" value="NC_007426.1"/>
</dbReference>
<dbReference type="EnsemblBacteria" id="CAI50757">
    <property type="protein sequence ID" value="CAI50757"/>
    <property type="gene ID" value="NP_5332A"/>
</dbReference>
<dbReference type="AlphaFoldDB" id="A0A1U7EZL9"/>
<feature type="compositionally biased region" description="Polar residues" evidence="1">
    <location>
        <begin position="114"/>
        <end position="126"/>
    </location>
</feature>
<keyword evidence="4" id="KW-1185">Reference proteome</keyword>
<gene>
    <name evidence="3" type="ordered locus">NP_5332A</name>
</gene>
<evidence type="ECO:0000313" key="4">
    <source>
        <dbReference type="Proteomes" id="UP000002698"/>
    </source>
</evidence>
<evidence type="ECO:0000256" key="1">
    <source>
        <dbReference type="SAM" id="MobiDB-lite"/>
    </source>
</evidence>
<dbReference type="OrthoDB" id="316855at2157"/>
<protein>
    <submittedName>
        <fullName evidence="3">Homolog to HGPV1-ORF14</fullName>
    </submittedName>
</protein>
<dbReference type="Proteomes" id="UP000002698">
    <property type="component" value="Chromosome"/>
</dbReference>
<dbReference type="KEGG" id="nph:NP_5332A"/>
<reference evidence="3 4" key="1">
    <citation type="journal article" date="2005" name="Genome Res.">
        <title>Living with two extremes: conclusions from the genome sequence of Natronomonas pharaonis.</title>
        <authorList>
            <person name="Falb M."/>
            <person name="Pfeiffer F."/>
            <person name="Palm P."/>
            <person name="Rodewald K."/>
            <person name="Hickmann V."/>
            <person name="Tittor J."/>
            <person name="Oesterhelt D."/>
        </authorList>
    </citation>
    <scope>NUCLEOTIDE SEQUENCE [LARGE SCALE GENOMIC DNA]</scope>
    <source>
        <strain evidence="4">ATCC 35678 / DSM 2160 / CIP 103997 / JCM 8858 / NBRC 14720 / NCIMB 2260 / Gabara</strain>
    </source>
</reference>
<dbReference type="GeneID" id="3702336"/>
<evidence type="ECO:0000259" key="2">
    <source>
        <dbReference type="Pfam" id="PF25227"/>
    </source>
</evidence>
<proteinExistence type="predicted"/>
<feature type="domain" description="DUF7845" evidence="2">
    <location>
        <begin position="6"/>
        <end position="343"/>
    </location>
</feature>
<organism evidence="3 4">
    <name type="scientific">Natronomonas pharaonis (strain ATCC 35678 / DSM 2160 / CIP 103997 / JCM 8858 / NBRC 14720 / NCIMB 2260 / Gabara)</name>
    <name type="common">Halobacterium pharaonis</name>
    <dbReference type="NCBI Taxonomy" id="348780"/>
    <lineage>
        <taxon>Archaea</taxon>
        <taxon>Methanobacteriati</taxon>
        <taxon>Methanobacteriota</taxon>
        <taxon>Stenosarchaea group</taxon>
        <taxon>Halobacteria</taxon>
        <taxon>Halobacteriales</taxon>
        <taxon>Natronomonadaceae</taxon>
        <taxon>Natronomonas</taxon>
    </lineage>
</organism>
<dbReference type="eggNOG" id="arCOG06319">
    <property type="taxonomic scope" value="Archaea"/>
</dbReference>
<feature type="region of interest" description="Disordered" evidence="1">
    <location>
        <begin position="315"/>
        <end position="336"/>
    </location>
</feature>